<dbReference type="Proteomes" id="UP001153269">
    <property type="component" value="Unassembled WGS sequence"/>
</dbReference>
<evidence type="ECO:0000313" key="6">
    <source>
        <dbReference type="Proteomes" id="UP001153269"/>
    </source>
</evidence>
<dbReference type="PANTHER" id="PTHR44427:SF1">
    <property type="entry name" value="CARCINOEMBRYONIC ANTIGEN-RELATED CELL ADHESION MOLECULE 1"/>
    <property type="match status" value="1"/>
</dbReference>
<dbReference type="PROSITE" id="PS50835">
    <property type="entry name" value="IG_LIKE"/>
    <property type="match status" value="1"/>
</dbReference>
<dbReference type="InterPro" id="IPR036179">
    <property type="entry name" value="Ig-like_dom_sf"/>
</dbReference>
<name>A0A9N7ZB83_PLEPL</name>
<protein>
    <recommendedName>
        <fullName evidence="4">Ig-like domain-containing protein</fullName>
    </recommendedName>
</protein>
<reference evidence="5" key="1">
    <citation type="submission" date="2020-03" db="EMBL/GenBank/DDBJ databases">
        <authorList>
            <person name="Weist P."/>
        </authorList>
    </citation>
    <scope>NUCLEOTIDE SEQUENCE</scope>
</reference>
<dbReference type="InterPro" id="IPR007110">
    <property type="entry name" value="Ig-like_dom"/>
</dbReference>
<accession>A0A9N7ZB83</accession>
<feature type="domain" description="Ig-like" evidence="4">
    <location>
        <begin position="123"/>
        <end position="221"/>
    </location>
</feature>
<comment type="caution">
    <text evidence="5">The sequence shown here is derived from an EMBL/GenBank/DDBJ whole genome shotgun (WGS) entry which is preliminary data.</text>
</comment>
<keyword evidence="3" id="KW-0393">Immunoglobulin domain</keyword>
<gene>
    <name evidence="5" type="ORF">PLEPLA_LOCUS45748</name>
</gene>
<sequence>MEQATPEHAGNYPCIAWSMVQDSSRFLGSAEVKVTVKAYVSKPNISFSIFKEGDGYQGNITCWSTRGSHPVNFSLSVDDKEVGSLTANQSLTVWFLVAMIPGMDMGVARCWVKTETQELLSEPVTLEVVPVGGDVTAEVEYLYRADSKLAAARLRCVVSRGSFPQISWLLNDSVLASATHVDAQSQDDLTHVALANRGQTLVLTKLTSEESGYYRCRVRNSYDDSGPWVESGDVLV</sequence>
<dbReference type="InterPro" id="IPR003598">
    <property type="entry name" value="Ig_sub2"/>
</dbReference>
<proteinExistence type="predicted"/>
<dbReference type="Pfam" id="PF13927">
    <property type="entry name" value="Ig_3"/>
    <property type="match status" value="1"/>
</dbReference>
<evidence type="ECO:0000256" key="2">
    <source>
        <dbReference type="ARBA" id="ARBA00023180"/>
    </source>
</evidence>
<evidence type="ECO:0000259" key="4">
    <source>
        <dbReference type="PROSITE" id="PS50835"/>
    </source>
</evidence>
<organism evidence="5 6">
    <name type="scientific">Pleuronectes platessa</name>
    <name type="common">European plaice</name>
    <dbReference type="NCBI Taxonomy" id="8262"/>
    <lineage>
        <taxon>Eukaryota</taxon>
        <taxon>Metazoa</taxon>
        <taxon>Chordata</taxon>
        <taxon>Craniata</taxon>
        <taxon>Vertebrata</taxon>
        <taxon>Euteleostomi</taxon>
        <taxon>Actinopterygii</taxon>
        <taxon>Neopterygii</taxon>
        <taxon>Teleostei</taxon>
        <taxon>Neoteleostei</taxon>
        <taxon>Acanthomorphata</taxon>
        <taxon>Carangaria</taxon>
        <taxon>Pleuronectiformes</taxon>
        <taxon>Pleuronectoidei</taxon>
        <taxon>Pleuronectidae</taxon>
        <taxon>Pleuronectes</taxon>
    </lineage>
</organism>
<dbReference type="InterPro" id="IPR050831">
    <property type="entry name" value="CEA_cell_adhesion"/>
</dbReference>
<dbReference type="PANTHER" id="PTHR44427">
    <property type="entry name" value="CARCINOEMBRYONIC ANTIGEN-RELATED CELL ADHESION MOLECULE 19"/>
    <property type="match status" value="1"/>
</dbReference>
<dbReference type="SUPFAM" id="SSF48726">
    <property type="entry name" value="Immunoglobulin"/>
    <property type="match status" value="1"/>
</dbReference>
<keyword evidence="2" id="KW-0325">Glycoprotein</keyword>
<keyword evidence="1" id="KW-0732">Signal</keyword>
<dbReference type="SMART" id="SM00408">
    <property type="entry name" value="IGc2"/>
    <property type="match status" value="1"/>
</dbReference>
<evidence type="ECO:0000313" key="5">
    <source>
        <dbReference type="EMBL" id="CAB1457920.1"/>
    </source>
</evidence>
<dbReference type="InterPro" id="IPR013783">
    <property type="entry name" value="Ig-like_fold"/>
</dbReference>
<evidence type="ECO:0000256" key="3">
    <source>
        <dbReference type="ARBA" id="ARBA00023319"/>
    </source>
</evidence>
<dbReference type="Gene3D" id="2.60.40.10">
    <property type="entry name" value="Immunoglobulins"/>
    <property type="match status" value="1"/>
</dbReference>
<keyword evidence="6" id="KW-1185">Reference proteome</keyword>
<dbReference type="AlphaFoldDB" id="A0A9N7ZB83"/>
<evidence type="ECO:0000256" key="1">
    <source>
        <dbReference type="ARBA" id="ARBA00022729"/>
    </source>
</evidence>
<dbReference type="EMBL" id="CADEAL010004364">
    <property type="protein sequence ID" value="CAB1457920.1"/>
    <property type="molecule type" value="Genomic_DNA"/>
</dbReference>
<dbReference type="CDD" id="cd00096">
    <property type="entry name" value="Ig"/>
    <property type="match status" value="1"/>
</dbReference>